<dbReference type="STRING" id="1209926.A0A1G4BP42"/>
<comment type="caution">
    <text evidence="1">The sequence shown here is derived from an EMBL/GenBank/DDBJ whole genome shotgun (WGS) entry which is preliminary data.</text>
</comment>
<gene>
    <name evidence="1" type="ORF">CORC01_01471</name>
</gene>
<sequence>MTLDLVQADVAAWQQRHSHSLELKTEDENSQELQSLIEKLPGLVRPIDWDVPADDGITAAAEWVVCGSETVNGRNAVIKFYFGAANRPGSEPFDALKDWESAVRASVPEGASGHVNMGLLRRSYEFVDPCGSKRRLSLGEFRDALNADINTSIPSKDR</sequence>
<organism evidence="1 2">
    <name type="scientific">Colletotrichum orchidophilum</name>
    <dbReference type="NCBI Taxonomy" id="1209926"/>
    <lineage>
        <taxon>Eukaryota</taxon>
        <taxon>Fungi</taxon>
        <taxon>Dikarya</taxon>
        <taxon>Ascomycota</taxon>
        <taxon>Pezizomycotina</taxon>
        <taxon>Sordariomycetes</taxon>
        <taxon>Hypocreomycetidae</taxon>
        <taxon>Glomerellales</taxon>
        <taxon>Glomerellaceae</taxon>
        <taxon>Colletotrichum</taxon>
    </lineage>
</organism>
<accession>A0A1G4BP42</accession>
<keyword evidence="2" id="KW-1185">Reference proteome</keyword>
<proteinExistence type="predicted"/>
<dbReference type="RefSeq" id="XP_022480225.1">
    <property type="nucleotide sequence ID" value="XM_022613126.1"/>
</dbReference>
<dbReference type="AlphaFoldDB" id="A0A1G4BP42"/>
<name>A0A1G4BP42_9PEZI</name>
<reference evidence="1 2" key="1">
    <citation type="submission" date="2016-09" db="EMBL/GenBank/DDBJ databases">
        <authorList>
            <person name="Capua I."/>
            <person name="De Benedictis P."/>
            <person name="Joannis T."/>
            <person name="Lombin L.H."/>
            <person name="Cattoli G."/>
        </authorList>
    </citation>
    <scope>NUCLEOTIDE SEQUENCE [LARGE SCALE GENOMIC DNA]</scope>
    <source>
        <strain evidence="1 2">IMI 309357</strain>
    </source>
</reference>
<protein>
    <submittedName>
        <fullName evidence="1">Uncharacterized protein</fullName>
    </submittedName>
</protein>
<dbReference type="GeneID" id="34554636"/>
<dbReference type="Proteomes" id="UP000176998">
    <property type="component" value="Unassembled WGS sequence"/>
</dbReference>
<dbReference type="EMBL" id="MJBS01000008">
    <property type="protein sequence ID" value="OHF03087.1"/>
    <property type="molecule type" value="Genomic_DNA"/>
</dbReference>
<evidence type="ECO:0000313" key="1">
    <source>
        <dbReference type="EMBL" id="OHF03087.1"/>
    </source>
</evidence>
<evidence type="ECO:0000313" key="2">
    <source>
        <dbReference type="Proteomes" id="UP000176998"/>
    </source>
</evidence>
<dbReference type="OrthoDB" id="4837325at2759"/>